<feature type="domain" description="Methyltransferase" evidence="1">
    <location>
        <begin position="67"/>
        <end position="174"/>
    </location>
</feature>
<name>A0ABP1EBV2_9APHY</name>
<dbReference type="EMBL" id="OZ037952">
    <property type="protein sequence ID" value="CAL1716684.1"/>
    <property type="molecule type" value="Genomic_DNA"/>
</dbReference>
<dbReference type="Gene3D" id="3.40.50.150">
    <property type="entry name" value="Vaccinia Virus protein VP39"/>
    <property type="match status" value="1"/>
</dbReference>
<dbReference type="InterPro" id="IPR041698">
    <property type="entry name" value="Methyltransf_25"/>
</dbReference>
<protein>
    <recommendedName>
        <fullName evidence="1">Methyltransferase domain-containing protein</fullName>
    </recommendedName>
</protein>
<dbReference type="CDD" id="cd02440">
    <property type="entry name" value="AdoMet_MTases"/>
    <property type="match status" value="1"/>
</dbReference>
<dbReference type="Proteomes" id="UP001497453">
    <property type="component" value="Chromosome 9"/>
</dbReference>
<gene>
    <name evidence="2" type="ORF">GFSPODELE1_LOCUS10872</name>
</gene>
<keyword evidence="3" id="KW-1185">Reference proteome</keyword>
<accession>A0ABP1EBV2</accession>
<evidence type="ECO:0000313" key="2">
    <source>
        <dbReference type="EMBL" id="CAL1716684.1"/>
    </source>
</evidence>
<evidence type="ECO:0000313" key="3">
    <source>
        <dbReference type="Proteomes" id="UP001497453"/>
    </source>
</evidence>
<organism evidence="2 3">
    <name type="scientific">Somion occarium</name>
    <dbReference type="NCBI Taxonomy" id="3059160"/>
    <lineage>
        <taxon>Eukaryota</taxon>
        <taxon>Fungi</taxon>
        <taxon>Dikarya</taxon>
        <taxon>Basidiomycota</taxon>
        <taxon>Agaricomycotina</taxon>
        <taxon>Agaricomycetes</taxon>
        <taxon>Polyporales</taxon>
        <taxon>Cerrenaceae</taxon>
        <taxon>Somion</taxon>
    </lineage>
</organism>
<dbReference type="PANTHER" id="PTHR43591">
    <property type="entry name" value="METHYLTRANSFERASE"/>
    <property type="match status" value="1"/>
</dbReference>
<reference evidence="3" key="1">
    <citation type="submission" date="2024-04" db="EMBL/GenBank/DDBJ databases">
        <authorList>
            <person name="Shaw F."/>
            <person name="Minotto A."/>
        </authorList>
    </citation>
    <scope>NUCLEOTIDE SEQUENCE [LARGE SCALE GENOMIC DNA]</scope>
</reference>
<evidence type="ECO:0000259" key="1">
    <source>
        <dbReference type="Pfam" id="PF13649"/>
    </source>
</evidence>
<dbReference type="SUPFAM" id="SSF53335">
    <property type="entry name" value="S-adenosyl-L-methionine-dependent methyltransferases"/>
    <property type="match status" value="1"/>
</dbReference>
<dbReference type="Pfam" id="PF13649">
    <property type="entry name" value="Methyltransf_25"/>
    <property type="match status" value="1"/>
</dbReference>
<dbReference type="InterPro" id="IPR029063">
    <property type="entry name" value="SAM-dependent_MTases_sf"/>
</dbReference>
<sequence length="566" mass="64606">MSQEGVSKDVQDRLMKARIHHRTKGTVPWPVKLSQTHLAFDNWNQMFMKNLCRNITMHQFDAPPSRVLDLGCGCGLWILEAAQEWKDTQFVGFDIYNKQPDLQRLGNIVDVIKESGLRRISPRVHWVHGNMLERLPFEDGEFEFVRICNVALGVPEDEWPDIFQEIARILKPGGVLEIVEDDLIFPTGPGPERRSLFKSHSLLSVPLSFQGDDPSRRSDGGDLLTPTVTSPISAVSNPAPWNTSPQLHVDDPTLQPTNIIHPSSLAASTMRQALKAQQRQGSNEDLSDFMNPQDHTKLKQAWQKMLQKRWISARPLSVIPLFLSAEFREVRTHPTLRVPIPPNSDSVTLKDTSSVLSDTEPDFIIDLKAHSIRKRSVESQTPAGDTSSMHSVQSDSATMHSWAAMHLARAVSVVESCKEAIWQEYRNFDLMFPELDKYDLRDEFEACWKNWHNDMVDRIGMRNKIGRSVGWPLPFEIAQELPDWRIWRARLGKVSDSDILKALDTDPAEKDHDEDICRCLKGTTGHAYPMLMLILRFSLDAMFHIPFLVHIPYIYSFTLLRATFSF</sequence>
<proteinExistence type="predicted"/>